<dbReference type="InterPro" id="IPR021153">
    <property type="entry name" value="HrcA_C"/>
</dbReference>
<keyword evidence="4 5" id="KW-0804">Transcription</keyword>
<dbReference type="PANTHER" id="PTHR34824:SF1">
    <property type="entry name" value="HEAT-INDUCIBLE TRANSCRIPTION REPRESSOR HRCA"/>
    <property type="match status" value="1"/>
</dbReference>
<dbReference type="Gene3D" id="3.30.450.40">
    <property type="match status" value="1"/>
</dbReference>
<evidence type="ECO:0000256" key="1">
    <source>
        <dbReference type="ARBA" id="ARBA00022491"/>
    </source>
</evidence>
<dbReference type="SUPFAM" id="SSF46785">
    <property type="entry name" value="Winged helix' DNA-binding domain"/>
    <property type="match status" value="1"/>
</dbReference>
<dbReference type="NCBIfam" id="TIGR00331">
    <property type="entry name" value="hrcA"/>
    <property type="match status" value="1"/>
</dbReference>
<dbReference type="AlphaFoldDB" id="A0A7V6DPN8"/>
<sequence>MSNATELLTERETLVLKTVLAQYIQTGEPVGSRTVAKYSGLNLSPATIRNLMLELEERGFLRQPHTSAGRVPTPLGFRYYVDQILPIQGLGPGVQRQIEEAFTPSAVEPQELFRQASRALSTASGHPALVLGPRPQGMLLKHLQFIALGSDGILCLLVAQDQQVQTRFLRVETSYTQEQLDRFSRYLNEICQNLTLAEARYRILMQMEEEKNLFDKIVSQALSLSRQALQPDDEDKEGLYIEGTSHILDYPEFAADVEKIRLIFKAFEEKHHLITLLDQALRSQGVHIIISPDEQFPEMQLSLVASSYRSDQAPVGSLGVIGPMRMDYARVVPIVKYTASLVSNWFTKRHN</sequence>
<evidence type="ECO:0000256" key="5">
    <source>
        <dbReference type="HAMAP-Rule" id="MF_00081"/>
    </source>
</evidence>
<comment type="function">
    <text evidence="5">Negative regulator of class I heat shock genes (grpE-dnaK-dnaJ and groELS operons). Prevents heat-shock induction of these operons.</text>
</comment>
<gene>
    <name evidence="5 7" type="primary">hrcA</name>
    <name evidence="7" type="ORF">ENV52_07035</name>
</gene>
<keyword evidence="3 5" id="KW-0346">Stress response</keyword>
<comment type="similarity">
    <text evidence="5">Belongs to the HrcA family.</text>
</comment>
<dbReference type="EMBL" id="DTGR01000113">
    <property type="protein sequence ID" value="HHS29438.1"/>
    <property type="molecule type" value="Genomic_DNA"/>
</dbReference>
<dbReference type="PANTHER" id="PTHR34824">
    <property type="entry name" value="HEAT-INDUCIBLE TRANSCRIPTION REPRESSOR HRCA"/>
    <property type="match status" value="1"/>
</dbReference>
<reference evidence="7" key="1">
    <citation type="journal article" date="2020" name="mSystems">
        <title>Genome- and Community-Level Interaction Insights into Carbon Utilization and Element Cycling Functions of Hydrothermarchaeota in Hydrothermal Sediment.</title>
        <authorList>
            <person name="Zhou Z."/>
            <person name="Liu Y."/>
            <person name="Xu W."/>
            <person name="Pan J."/>
            <person name="Luo Z.H."/>
            <person name="Li M."/>
        </authorList>
    </citation>
    <scope>NUCLEOTIDE SEQUENCE [LARGE SCALE GENOMIC DNA]</scope>
    <source>
        <strain evidence="7">SpSt-767</strain>
    </source>
</reference>
<accession>A0A7V6DPN8</accession>
<feature type="domain" description="Heat-inducible transcription repressor HrcA C-terminal" evidence="6">
    <location>
        <begin position="111"/>
        <end position="332"/>
    </location>
</feature>
<dbReference type="InterPro" id="IPR036388">
    <property type="entry name" value="WH-like_DNA-bd_sf"/>
</dbReference>
<dbReference type="Gene3D" id="1.10.10.10">
    <property type="entry name" value="Winged helix-like DNA-binding domain superfamily/Winged helix DNA-binding domain"/>
    <property type="match status" value="1"/>
</dbReference>
<keyword evidence="1 5" id="KW-0678">Repressor</keyword>
<dbReference type="InterPro" id="IPR002571">
    <property type="entry name" value="HrcA"/>
</dbReference>
<evidence type="ECO:0000256" key="2">
    <source>
        <dbReference type="ARBA" id="ARBA00023015"/>
    </source>
</evidence>
<evidence type="ECO:0000256" key="3">
    <source>
        <dbReference type="ARBA" id="ARBA00023016"/>
    </source>
</evidence>
<protein>
    <recommendedName>
        <fullName evidence="5">Heat-inducible transcription repressor HrcA</fullName>
    </recommendedName>
</protein>
<organism evidence="7">
    <name type="scientific">Desulfobacca acetoxidans</name>
    <dbReference type="NCBI Taxonomy" id="60893"/>
    <lineage>
        <taxon>Bacteria</taxon>
        <taxon>Pseudomonadati</taxon>
        <taxon>Thermodesulfobacteriota</taxon>
        <taxon>Desulfobaccia</taxon>
        <taxon>Desulfobaccales</taxon>
        <taxon>Desulfobaccaceae</taxon>
        <taxon>Desulfobacca</taxon>
    </lineage>
</organism>
<evidence type="ECO:0000259" key="6">
    <source>
        <dbReference type="Pfam" id="PF01628"/>
    </source>
</evidence>
<dbReference type="GO" id="GO:0045892">
    <property type="term" value="P:negative regulation of DNA-templated transcription"/>
    <property type="evidence" value="ECO:0007669"/>
    <property type="project" value="UniProtKB-UniRule"/>
</dbReference>
<dbReference type="Pfam" id="PF01628">
    <property type="entry name" value="HrcA"/>
    <property type="match status" value="1"/>
</dbReference>
<comment type="caution">
    <text evidence="7">The sequence shown here is derived from an EMBL/GenBank/DDBJ whole genome shotgun (WGS) entry which is preliminary data.</text>
</comment>
<evidence type="ECO:0000256" key="4">
    <source>
        <dbReference type="ARBA" id="ARBA00023163"/>
    </source>
</evidence>
<evidence type="ECO:0000313" key="7">
    <source>
        <dbReference type="EMBL" id="HHS29438.1"/>
    </source>
</evidence>
<dbReference type="GO" id="GO:0003677">
    <property type="term" value="F:DNA binding"/>
    <property type="evidence" value="ECO:0007669"/>
    <property type="project" value="InterPro"/>
</dbReference>
<keyword evidence="2 5" id="KW-0805">Transcription regulation</keyword>
<dbReference type="SUPFAM" id="SSF55781">
    <property type="entry name" value="GAF domain-like"/>
    <property type="match status" value="1"/>
</dbReference>
<dbReference type="HAMAP" id="MF_00081">
    <property type="entry name" value="HrcA"/>
    <property type="match status" value="1"/>
</dbReference>
<name>A0A7V6DPN8_9BACT</name>
<proteinExistence type="inferred from homology"/>
<dbReference type="InterPro" id="IPR036390">
    <property type="entry name" value="WH_DNA-bd_sf"/>
</dbReference>
<dbReference type="InterPro" id="IPR029016">
    <property type="entry name" value="GAF-like_dom_sf"/>
</dbReference>
<dbReference type="PIRSF" id="PIRSF005485">
    <property type="entry name" value="HrcA"/>
    <property type="match status" value="1"/>
</dbReference>